<proteinExistence type="predicted"/>
<evidence type="ECO:0000313" key="2">
    <source>
        <dbReference type="Proteomes" id="UP001597199"/>
    </source>
</evidence>
<protein>
    <submittedName>
        <fullName evidence="1">Uncharacterized protein</fullName>
    </submittedName>
</protein>
<dbReference type="Proteomes" id="UP001597199">
    <property type="component" value="Unassembled WGS sequence"/>
</dbReference>
<accession>A0ABW4BFT5</accession>
<name>A0ABW4BFT5_9LACO</name>
<dbReference type="RefSeq" id="WP_204117755.1">
    <property type="nucleotide sequence ID" value="NZ_BOLV01000001.1"/>
</dbReference>
<evidence type="ECO:0000313" key="1">
    <source>
        <dbReference type="EMBL" id="MFD1398393.1"/>
    </source>
</evidence>
<gene>
    <name evidence="1" type="ORF">ACFQ41_03610</name>
</gene>
<keyword evidence="2" id="KW-1185">Reference proteome</keyword>
<sequence length="50" mass="5938">MQEKKTEQERINEKFVEGTDKMRLTKPIKMNQEAQDKMNAALEKILDELD</sequence>
<organism evidence="1 2">
    <name type="scientific">Lacticaseibacillus suilingensis</name>
    <dbReference type="NCBI Taxonomy" id="2799577"/>
    <lineage>
        <taxon>Bacteria</taxon>
        <taxon>Bacillati</taxon>
        <taxon>Bacillota</taxon>
        <taxon>Bacilli</taxon>
        <taxon>Lactobacillales</taxon>
        <taxon>Lactobacillaceae</taxon>
        <taxon>Lacticaseibacillus</taxon>
    </lineage>
</organism>
<dbReference type="EMBL" id="JBHTOA010000016">
    <property type="protein sequence ID" value="MFD1398393.1"/>
    <property type="molecule type" value="Genomic_DNA"/>
</dbReference>
<reference evidence="2" key="1">
    <citation type="journal article" date="2019" name="Int. J. Syst. Evol. Microbiol.">
        <title>The Global Catalogue of Microorganisms (GCM) 10K type strain sequencing project: providing services to taxonomists for standard genome sequencing and annotation.</title>
        <authorList>
            <consortium name="The Broad Institute Genomics Platform"/>
            <consortium name="The Broad Institute Genome Sequencing Center for Infectious Disease"/>
            <person name="Wu L."/>
            <person name="Ma J."/>
        </authorList>
    </citation>
    <scope>NUCLEOTIDE SEQUENCE [LARGE SCALE GENOMIC DNA]</scope>
    <source>
        <strain evidence="2">CCM 9110</strain>
    </source>
</reference>
<comment type="caution">
    <text evidence="1">The sequence shown here is derived from an EMBL/GenBank/DDBJ whole genome shotgun (WGS) entry which is preliminary data.</text>
</comment>